<dbReference type="EMBL" id="BAAABV010000018">
    <property type="protein sequence ID" value="GAA0297440.1"/>
    <property type="molecule type" value="Genomic_DNA"/>
</dbReference>
<evidence type="ECO:0000313" key="2">
    <source>
        <dbReference type="Proteomes" id="UP001501867"/>
    </source>
</evidence>
<protein>
    <submittedName>
        <fullName evidence="1">Uncharacterized protein</fullName>
    </submittedName>
</protein>
<comment type="caution">
    <text evidence="1">The sequence shown here is derived from an EMBL/GenBank/DDBJ whole genome shotgun (WGS) entry which is preliminary data.</text>
</comment>
<reference evidence="2" key="1">
    <citation type="journal article" date="2019" name="Int. J. Syst. Evol. Microbiol.">
        <title>The Global Catalogue of Microorganisms (GCM) 10K type strain sequencing project: providing services to taxonomists for standard genome sequencing and annotation.</title>
        <authorList>
            <consortium name="The Broad Institute Genomics Platform"/>
            <consortium name="The Broad Institute Genome Sequencing Center for Infectious Disease"/>
            <person name="Wu L."/>
            <person name="Ma J."/>
        </authorList>
    </citation>
    <scope>NUCLEOTIDE SEQUENCE [LARGE SCALE GENOMIC DNA]</scope>
    <source>
        <strain evidence="2">JCM 4505</strain>
    </source>
</reference>
<accession>A0ABP3F5Z4</accession>
<organism evidence="1 2">
    <name type="scientific">Streptomyces polychromogenes</name>
    <dbReference type="NCBI Taxonomy" id="67342"/>
    <lineage>
        <taxon>Bacteria</taxon>
        <taxon>Bacillati</taxon>
        <taxon>Actinomycetota</taxon>
        <taxon>Actinomycetes</taxon>
        <taxon>Kitasatosporales</taxon>
        <taxon>Streptomycetaceae</taxon>
        <taxon>Streptomyces</taxon>
    </lineage>
</organism>
<gene>
    <name evidence="1" type="ORF">GCM10010302_40100</name>
</gene>
<name>A0ABP3F5Z4_9ACTN</name>
<evidence type="ECO:0000313" key="1">
    <source>
        <dbReference type="EMBL" id="GAA0297440.1"/>
    </source>
</evidence>
<keyword evidence="2" id="KW-1185">Reference proteome</keyword>
<proteinExistence type="predicted"/>
<sequence>MSQPAHDPAPLPQPPVQAEAIRAVLAHVAPGMLALFDEQRAAATARARAETSATPLRVFAEAWAVEVAVARHPRTAARLRALEAEACDATDLEAVRGIAAEISAIRRAAAVEAGLRPAGDGGR</sequence>
<dbReference type="Proteomes" id="UP001501867">
    <property type="component" value="Unassembled WGS sequence"/>
</dbReference>
<dbReference type="RefSeq" id="WP_344161117.1">
    <property type="nucleotide sequence ID" value="NZ_BAAABV010000018.1"/>
</dbReference>